<dbReference type="Gene3D" id="3.40.50.720">
    <property type="entry name" value="NAD(P)-binding Rossmann-like Domain"/>
    <property type="match status" value="1"/>
</dbReference>
<keyword evidence="2" id="KW-0560">Oxidoreductase</keyword>
<gene>
    <name evidence="6" type="ORF">E7V67_022535</name>
</gene>
<reference evidence="6 7" key="1">
    <citation type="journal article" date="2019" name="Int. J. Syst. Evol. Microbiol.">
        <title>The Draft Whole-Genome Sequence of the Antibiotic Producer Empedobacter haloabium ATCC 31962 Provides Indications for Its Taxonomic Reclassification.</title>
        <authorList>
            <person name="Miess H."/>
            <person name="Arlt P."/>
            <person name="Apel A.K."/>
            <person name="Weber T."/>
            <person name="Nieselt K."/>
            <person name="Hanssen F."/>
            <person name="Czemmel S."/>
            <person name="Nahnsen S."/>
            <person name="Gross H."/>
        </authorList>
    </citation>
    <scope>NUCLEOTIDE SEQUENCE [LARGE SCALE GENOMIC DNA]</scope>
    <source>
        <strain evidence="6 7">ATCC 31962</strain>
    </source>
</reference>
<evidence type="ECO:0000313" key="7">
    <source>
        <dbReference type="Proteomes" id="UP000321323"/>
    </source>
</evidence>
<evidence type="ECO:0000256" key="3">
    <source>
        <dbReference type="RuleBase" id="RU000363"/>
    </source>
</evidence>
<name>A0ABZ1UJT2_9BURK</name>
<dbReference type="InterPro" id="IPR036291">
    <property type="entry name" value="NAD(P)-bd_dom_sf"/>
</dbReference>
<dbReference type="NCBIfam" id="NF006114">
    <property type="entry name" value="PRK08263.1"/>
    <property type="match status" value="1"/>
</dbReference>
<dbReference type="Pfam" id="PF00106">
    <property type="entry name" value="adh_short"/>
    <property type="match status" value="1"/>
</dbReference>
<dbReference type="InterPro" id="IPR057326">
    <property type="entry name" value="KR_dom"/>
</dbReference>
<proteinExistence type="inferred from homology"/>
<feature type="signal peptide" evidence="4">
    <location>
        <begin position="1"/>
        <end position="24"/>
    </location>
</feature>
<dbReference type="InterPro" id="IPR002347">
    <property type="entry name" value="SDR_fam"/>
</dbReference>
<dbReference type="PANTHER" id="PTHR43976:SF16">
    <property type="entry name" value="SHORT-CHAIN DEHYDROGENASE_REDUCTASE FAMILY PROTEIN"/>
    <property type="match status" value="1"/>
</dbReference>
<accession>A0ABZ1UJT2</accession>
<dbReference type="SMART" id="SM00822">
    <property type="entry name" value="PKS_KR"/>
    <property type="match status" value="1"/>
</dbReference>
<dbReference type="SUPFAM" id="SSF51735">
    <property type="entry name" value="NAD(P)-binding Rossmann-fold domains"/>
    <property type="match status" value="1"/>
</dbReference>
<feature type="chain" id="PRO_5046960459" evidence="4">
    <location>
        <begin position="25"/>
        <end position="289"/>
    </location>
</feature>
<protein>
    <submittedName>
        <fullName evidence="6">Oxidoreductase</fullName>
    </submittedName>
</protein>
<dbReference type="CDD" id="cd05374">
    <property type="entry name" value="17beta-HSD-like_SDR_c"/>
    <property type="match status" value="1"/>
</dbReference>
<evidence type="ECO:0000259" key="5">
    <source>
        <dbReference type="SMART" id="SM00822"/>
    </source>
</evidence>
<feature type="domain" description="Ketoreductase" evidence="5">
    <location>
        <begin position="3"/>
        <end position="179"/>
    </location>
</feature>
<dbReference type="PRINTS" id="PR00081">
    <property type="entry name" value="GDHRDH"/>
</dbReference>
<keyword evidence="7" id="KW-1185">Reference proteome</keyword>
<evidence type="ECO:0000313" key="6">
    <source>
        <dbReference type="EMBL" id="WUR12453.1"/>
    </source>
</evidence>
<evidence type="ECO:0000256" key="1">
    <source>
        <dbReference type="ARBA" id="ARBA00006484"/>
    </source>
</evidence>
<keyword evidence="4" id="KW-0732">Signal</keyword>
<dbReference type="PRINTS" id="PR00080">
    <property type="entry name" value="SDRFAMILY"/>
</dbReference>
<dbReference type="PANTHER" id="PTHR43976">
    <property type="entry name" value="SHORT CHAIN DEHYDROGENASE"/>
    <property type="match status" value="1"/>
</dbReference>
<evidence type="ECO:0000256" key="4">
    <source>
        <dbReference type="SAM" id="SignalP"/>
    </source>
</evidence>
<evidence type="ECO:0000256" key="2">
    <source>
        <dbReference type="ARBA" id="ARBA00023002"/>
    </source>
</evidence>
<comment type="similarity">
    <text evidence="1 3">Belongs to the short-chain dehydrogenases/reductases (SDR) family.</text>
</comment>
<dbReference type="Proteomes" id="UP000321323">
    <property type="component" value="Chromosome"/>
</dbReference>
<dbReference type="EMBL" id="CP136508">
    <property type="protein sequence ID" value="WUR12453.1"/>
    <property type="molecule type" value="Genomic_DNA"/>
</dbReference>
<dbReference type="NCBIfam" id="NF004824">
    <property type="entry name" value="PRK06180.1"/>
    <property type="match status" value="1"/>
</dbReference>
<dbReference type="InterPro" id="IPR051911">
    <property type="entry name" value="SDR_oxidoreductase"/>
</dbReference>
<organism evidence="6 7">
    <name type="scientific">[Empedobacter] haloabium</name>
    <dbReference type="NCBI Taxonomy" id="592317"/>
    <lineage>
        <taxon>Bacteria</taxon>
        <taxon>Pseudomonadati</taxon>
        <taxon>Pseudomonadota</taxon>
        <taxon>Betaproteobacteria</taxon>
        <taxon>Burkholderiales</taxon>
        <taxon>Oxalobacteraceae</taxon>
        <taxon>Telluria group</taxon>
        <taxon>Telluria group incertae sedis</taxon>
    </lineage>
</organism>
<sequence>MAKTWLITGAARGLGLQIARAALAAGDNVVATARNADAARQALGDTDGRVLAQALDVTDPAAPQRVVDAALARFGRIDVLVNNAGYGHLGIFEESTEEEVRQQLETNVLGLMRMTRAVLPAMRRQRAGHVVNMSSIGGIVPFDSCTLYGMSKFAVEGFSGNLTRDVAPFGIRVTAVEPGFFRTDFLDPASVRFTASRIDDYAAAHATETAYRAHSHQQPGDPVKLGQAIVRLVEANEPPTHLALGSDAVGFVATELRRRLAELERWQALSVSTDHADLARHAAPGAPSR</sequence>